<dbReference type="EnsemblPlants" id="OBART03G37030.1">
    <property type="protein sequence ID" value="OBART03G37030.1"/>
    <property type="gene ID" value="OBART03G37030"/>
</dbReference>
<sequence>MTWPADMWGPRGSHADSAATSDKTGLKTTEGSREALAGAWSLQHKCTAGERERACAAARAHLPLLLLHDRDQRRLQ</sequence>
<accession>A0A0D3FQ22</accession>
<dbReference type="HOGENOM" id="CLU_2658400_0_0_1"/>
<name>A0A0D3FQ22_9ORYZ</name>
<reference evidence="2" key="2">
    <citation type="submission" date="2015-03" db="UniProtKB">
        <authorList>
            <consortium name="EnsemblPlants"/>
        </authorList>
    </citation>
    <scope>IDENTIFICATION</scope>
</reference>
<protein>
    <submittedName>
        <fullName evidence="2">Uncharacterized protein</fullName>
    </submittedName>
</protein>
<organism evidence="2">
    <name type="scientific">Oryza barthii</name>
    <dbReference type="NCBI Taxonomy" id="65489"/>
    <lineage>
        <taxon>Eukaryota</taxon>
        <taxon>Viridiplantae</taxon>
        <taxon>Streptophyta</taxon>
        <taxon>Embryophyta</taxon>
        <taxon>Tracheophyta</taxon>
        <taxon>Spermatophyta</taxon>
        <taxon>Magnoliopsida</taxon>
        <taxon>Liliopsida</taxon>
        <taxon>Poales</taxon>
        <taxon>Poaceae</taxon>
        <taxon>BOP clade</taxon>
        <taxon>Oryzoideae</taxon>
        <taxon>Oryzeae</taxon>
        <taxon>Oryzinae</taxon>
        <taxon>Oryza</taxon>
    </lineage>
</organism>
<dbReference type="AlphaFoldDB" id="A0A0D3FQ22"/>
<dbReference type="Proteomes" id="UP000026960">
    <property type="component" value="Chromosome 3"/>
</dbReference>
<feature type="compositionally biased region" description="Polar residues" evidence="1">
    <location>
        <begin position="18"/>
        <end position="29"/>
    </location>
</feature>
<proteinExistence type="predicted"/>
<feature type="region of interest" description="Disordered" evidence="1">
    <location>
        <begin position="1"/>
        <end position="32"/>
    </location>
</feature>
<keyword evidence="3" id="KW-1185">Reference proteome</keyword>
<reference evidence="2" key="1">
    <citation type="journal article" date="2009" name="Rice">
        <title>De Novo Next Generation Sequencing of Plant Genomes.</title>
        <authorList>
            <person name="Rounsley S."/>
            <person name="Marri P.R."/>
            <person name="Yu Y."/>
            <person name="He R."/>
            <person name="Sisneros N."/>
            <person name="Goicoechea J.L."/>
            <person name="Lee S.J."/>
            <person name="Angelova A."/>
            <person name="Kudrna D."/>
            <person name="Luo M."/>
            <person name="Affourtit J."/>
            <person name="Desany B."/>
            <person name="Knight J."/>
            <person name="Niazi F."/>
            <person name="Egholm M."/>
            <person name="Wing R.A."/>
        </authorList>
    </citation>
    <scope>NUCLEOTIDE SEQUENCE [LARGE SCALE GENOMIC DNA]</scope>
    <source>
        <strain evidence="2">cv. IRGC 105608</strain>
    </source>
</reference>
<evidence type="ECO:0000313" key="3">
    <source>
        <dbReference type="Proteomes" id="UP000026960"/>
    </source>
</evidence>
<dbReference type="Gramene" id="OBART03G37030.1">
    <property type="protein sequence ID" value="OBART03G37030.1"/>
    <property type="gene ID" value="OBART03G37030"/>
</dbReference>
<evidence type="ECO:0000256" key="1">
    <source>
        <dbReference type="SAM" id="MobiDB-lite"/>
    </source>
</evidence>
<dbReference type="PaxDb" id="65489-OBART03G37030.1"/>
<evidence type="ECO:0000313" key="2">
    <source>
        <dbReference type="EnsemblPlants" id="OBART03G37030.1"/>
    </source>
</evidence>